<dbReference type="AlphaFoldDB" id="A0A3N0EHV4"/>
<keyword evidence="7" id="KW-1185">Reference proteome</keyword>
<protein>
    <submittedName>
        <fullName evidence="6">Succinylglutamate desuccinylase</fullName>
    </submittedName>
</protein>
<dbReference type="Proteomes" id="UP000267469">
    <property type="component" value="Unassembled WGS sequence"/>
</dbReference>
<evidence type="ECO:0000256" key="4">
    <source>
        <dbReference type="ARBA" id="ARBA00022833"/>
    </source>
</evidence>
<reference evidence="6 7" key="1">
    <citation type="submission" date="2018-10" db="EMBL/GenBank/DDBJ databases">
        <title>Sinomicrobium pectinilyticum sp. nov., a pectinase-producing bacterium isolated from alkaline and saline soil, and emended description of the genus Sinomicrobium.</title>
        <authorList>
            <person name="Cheng B."/>
            <person name="Li C."/>
            <person name="Lai Q."/>
            <person name="Du M."/>
            <person name="Shao Z."/>
            <person name="Xu P."/>
            <person name="Yang C."/>
        </authorList>
    </citation>
    <scope>NUCLEOTIDE SEQUENCE [LARGE SCALE GENOMIC DNA]</scope>
    <source>
        <strain evidence="6 7">5DNS001</strain>
    </source>
</reference>
<dbReference type="Gene3D" id="3.40.630.10">
    <property type="entry name" value="Zn peptidases"/>
    <property type="match status" value="1"/>
</dbReference>
<evidence type="ECO:0000313" key="6">
    <source>
        <dbReference type="EMBL" id="RNL87259.1"/>
    </source>
</evidence>
<evidence type="ECO:0000313" key="7">
    <source>
        <dbReference type="Proteomes" id="UP000267469"/>
    </source>
</evidence>
<accession>A0A3N0EHV4</accession>
<organism evidence="6 7">
    <name type="scientific">Sinomicrobium pectinilyticum</name>
    <dbReference type="NCBI Taxonomy" id="1084421"/>
    <lineage>
        <taxon>Bacteria</taxon>
        <taxon>Pseudomonadati</taxon>
        <taxon>Bacteroidota</taxon>
        <taxon>Flavobacteriia</taxon>
        <taxon>Flavobacteriales</taxon>
        <taxon>Flavobacteriaceae</taxon>
        <taxon>Sinomicrobium</taxon>
    </lineage>
</organism>
<evidence type="ECO:0000256" key="3">
    <source>
        <dbReference type="ARBA" id="ARBA00022801"/>
    </source>
</evidence>
<name>A0A3N0EHV4_SINP1</name>
<keyword evidence="4" id="KW-0862">Zinc</keyword>
<dbReference type="PANTHER" id="PTHR15162:SF7">
    <property type="entry name" value="SUCCINYLGLUTAMATE DESUCCINYLASE"/>
    <property type="match status" value="1"/>
</dbReference>
<dbReference type="PANTHER" id="PTHR15162">
    <property type="entry name" value="ASPARTOACYLASE"/>
    <property type="match status" value="1"/>
</dbReference>
<keyword evidence="2" id="KW-0479">Metal-binding</keyword>
<comment type="cofactor">
    <cofactor evidence="1">
        <name>Zn(2+)</name>
        <dbReference type="ChEBI" id="CHEBI:29105"/>
    </cofactor>
</comment>
<dbReference type="InterPro" id="IPR050178">
    <property type="entry name" value="AspA/AstE_fam"/>
</dbReference>
<comment type="caution">
    <text evidence="6">The sequence shown here is derived from an EMBL/GenBank/DDBJ whole genome shotgun (WGS) entry which is preliminary data.</text>
</comment>
<keyword evidence="3" id="KW-0378">Hydrolase</keyword>
<feature type="domain" description="Succinylglutamate desuccinylase/Aspartoacylase catalytic" evidence="5">
    <location>
        <begin position="18"/>
        <end position="127"/>
    </location>
</feature>
<dbReference type="RefSeq" id="WP_123215993.1">
    <property type="nucleotide sequence ID" value="NZ_RJTM01000072.1"/>
</dbReference>
<proteinExistence type="predicted"/>
<dbReference type="InterPro" id="IPR055438">
    <property type="entry name" value="AstE_AspA_cat"/>
</dbReference>
<dbReference type="SUPFAM" id="SSF53187">
    <property type="entry name" value="Zn-dependent exopeptidases"/>
    <property type="match status" value="1"/>
</dbReference>
<gene>
    <name evidence="6" type="ORF">ED312_10660</name>
</gene>
<evidence type="ECO:0000259" key="5">
    <source>
        <dbReference type="Pfam" id="PF24827"/>
    </source>
</evidence>
<dbReference type="EMBL" id="RJTM01000072">
    <property type="protein sequence ID" value="RNL87259.1"/>
    <property type="molecule type" value="Genomic_DNA"/>
</dbReference>
<sequence length="295" mass="33556">MMERIIGTYSNNREGALLFITAGIHGNEPSGVAALEKVFSELQYFRPEIGGTVVGIRGNIGGLKVKKRFIEEDLNRVWTEKNIVSGKTDTKEKKEMLDILNVIRLFSEKEHTKRYFLDCHTTSAETQPFISVQDVGDNDKWAHLFPVSVVRGFSDIVDGCIDQYLSRRGITGFVFEAGQHDALSAIKNQECLIWLAIEKACGLNLGQIPELSEYLEVFRKDIQKQSTFRIIHRYALAEGDRFVMEPGFSNFQKIRKGELLAVHNGKEVTSRWDSYIFMPLYQSQGKEGFFIIDCV</sequence>
<dbReference type="GO" id="GO:0005829">
    <property type="term" value="C:cytosol"/>
    <property type="evidence" value="ECO:0007669"/>
    <property type="project" value="TreeGrafter"/>
</dbReference>
<dbReference type="GO" id="GO:0046872">
    <property type="term" value="F:metal ion binding"/>
    <property type="evidence" value="ECO:0007669"/>
    <property type="project" value="UniProtKB-KW"/>
</dbReference>
<evidence type="ECO:0000256" key="2">
    <source>
        <dbReference type="ARBA" id="ARBA00022723"/>
    </source>
</evidence>
<dbReference type="Pfam" id="PF24827">
    <property type="entry name" value="AstE_AspA_cat"/>
    <property type="match status" value="1"/>
</dbReference>
<dbReference type="GO" id="GO:0016788">
    <property type="term" value="F:hydrolase activity, acting on ester bonds"/>
    <property type="evidence" value="ECO:0007669"/>
    <property type="project" value="InterPro"/>
</dbReference>
<dbReference type="OrthoDB" id="1523003at2"/>
<evidence type="ECO:0000256" key="1">
    <source>
        <dbReference type="ARBA" id="ARBA00001947"/>
    </source>
</evidence>